<evidence type="ECO:0000313" key="8">
    <source>
        <dbReference type="EMBL" id="MFC6879677.1"/>
    </source>
</evidence>
<dbReference type="SUPFAM" id="SSF48498">
    <property type="entry name" value="Tetracyclin repressor-like, C-terminal domain"/>
    <property type="match status" value="1"/>
</dbReference>
<dbReference type="PRINTS" id="PR00400">
    <property type="entry name" value="TETREPRESSOR"/>
</dbReference>
<protein>
    <submittedName>
        <fullName evidence="8">TetR/AcrR family transcriptional regulator C-terminal domain-containing protein</fullName>
    </submittedName>
</protein>
<dbReference type="InterPro" id="IPR004111">
    <property type="entry name" value="Repressor_TetR_C"/>
</dbReference>
<feature type="compositionally biased region" description="Basic and acidic residues" evidence="6">
    <location>
        <begin position="19"/>
        <end position="29"/>
    </location>
</feature>
<proteinExistence type="predicted"/>
<feature type="DNA-binding region" description="H-T-H motif" evidence="5">
    <location>
        <begin position="102"/>
        <end position="121"/>
    </location>
</feature>
<gene>
    <name evidence="8" type="ORF">ACFQKB_07855</name>
</gene>
<evidence type="ECO:0000256" key="4">
    <source>
        <dbReference type="ARBA" id="ARBA00023163"/>
    </source>
</evidence>
<dbReference type="InterPro" id="IPR001647">
    <property type="entry name" value="HTH_TetR"/>
</dbReference>
<dbReference type="PANTHER" id="PTHR30055">
    <property type="entry name" value="HTH-TYPE TRANSCRIPTIONAL REGULATOR RUTR"/>
    <property type="match status" value="1"/>
</dbReference>
<keyword evidence="9" id="KW-1185">Reference proteome</keyword>
<keyword evidence="4" id="KW-0804">Transcription</keyword>
<feature type="domain" description="HTH tetR-type" evidence="7">
    <location>
        <begin position="79"/>
        <end position="139"/>
    </location>
</feature>
<feature type="compositionally biased region" description="Basic and acidic residues" evidence="6">
    <location>
        <begin position="36"/>
        <end position="58"/>
    </location>
</feature>
<reference evidence="9" key="1">
    <citation type="journal article" date="2019" name="Int. J. Syst. Evol. Microbiol.">
        <title>The Global Catalogue of Microorganisms (GCM) 10K type strain sequencing project: providing services to taxonomists for standard genome sequencing and annotation.</title>
        <authorList>
            <consortium name="The Broad Institute Genomics Platform"/>
            <consortium name="The Broad Institute Genome Sequencing Center for Infectious Disease"/>
            <person name="Wu L."/>
            <person name="Ma J."/>
        </authorList>
    </citation>
    <scope>NUCLEOTIDE SEQUENCE [LARGE SCALE GENOMIC DNA]</scope>
    <source>
        <strain evidence="9">JCM 3369</strain>
    </source>
</reference>
<accession>A0ABW2CCZ9</accession>
<keyword evidence="3 5" id="KW-0238">DNA-binding</keyword>
<name>A0ABW2CCZ9_9ACTN</name>
<dbReference type="Gene3D" id="1.10.10.60">
    <property type="entry name" value="Homeodomain-like"/>
    <property type="match status" value="1"/>
</dbReference>
<keyword evidence="1" id="KW-0678">Repressor</keyword>
<dbReference type="Gene3D" id="1.10.357.10">
    <property type="entry name" value="Tetracycline Repressor, domain 2"/>
    <property type="match status" value="1"/>
</dbReference>
<evidence type="ECO:0000256" key="3">
    <source>
        <dbReference type="ARBA" id="ARBA00023125"/>
    </source>
</evidence>
<evidence type="ECO:0000256" key="2">
    <source>
        <dbReference type="ARBA" id="ARBA00023015"/>
    </source>
</evidence>
<dbReference type="RefSeq" id="WP_378063129.1">
    <property type="nucleotide sequence ID" value="NZ_JBHSXS010000003.1"/>
</dbReference>
<dbReference type="PANTHER" id="PTHR30055:SF151">
    <property type="entry name" value="TRANSCRIPTIONAL REGULATORY PROTEIN"/>
    <property type="match status" value="1"/>
</dbReference>
<feature type="compositionally biased region" description="Basic and acidic residues" evidence="6">
    <location>
        <begin position="1"/>
        <end position="12"/>
    </location>
</feature>
<dbReference type="InterPro" id="IPR036271">
    <property type="entry name" value="Tet_transcr_reg_TetR-rel_C_sf"/>
</dbReference>
<dbReference type="InterPro" id="IPR003012">
    <property type="entry name" value="Tet_transcr_reg_TetR"/>
</dbReference>
<dbReference type="PROSITE" id="PS50977">
    <property type="entry name" value="HTH_TETR_2"/>
    <property type="match status" value="1"/>
</dbReference>
<organism evidence="8 9">
    <name type="scientific">Actinomadura yumaensis</name>
    <dbReference type="NCBI Taxonomy" id="111807"/>
    <lineage>
        <taxon>Bacteria</taxon>
        <taxon>Bacillati</taxon>
        <taxon>Actinomycetota</taxon>
        <taxon>Actinomycetes</taxon>
        <taxon>Streptosporangiales</taxon>
        <taxon>Thermomonosporaceae</taxon>
        <taxon>Actinomadura</taxon>
    </lineage>
</organism>
<dbReference type="InterPro" id="IPR050109">
    <property type="entry name" value="HTH-type_TetR-like_transc_reg"/>
</dbReference>
<evidence type="ECO:0000256" key="5">
    <source>
        <dbReference type="PROSITE-ProRule" id="PRU00335"/>
    </source>
</evidence>
<comment type="caution">
    <text evidence="8">The sequence shown here is derived from an EMBL/GenBank/DDBJ whole genome shotgun (WGS) entry which is preliminary data.</text>
</comment>
<evidence type="ECO:0000256" key="1">
    <source>
        <dbReference type="ARBA" id="ARBA00022491"/>
    </source>
</evidence>
<sequence>MAETANGDHLDHEEDDDPEQVRDDAAVRDRVRRRVQRSDRDQGRGGERERAPRARGGERSGVPARYDVWDRPRGGRRPKLSREAIVAAAIEIADAEGLEAVSIRRVANELGVRAMSLYGHIDRKEDLLDLMYDEVAAHVLIEGELPDDWREAFMVIARKERAAGLRHPWMFQLAGSSPRIGPNGLRHADQSLGVAAKLTDDPLSQTEIVTSIDHYMLGFTLREQRIDEMGRTGLQEVQDSLMGRPYFRSWLEDGHFQHLKPVLDAGIFGQASFEKGLNWLLDGIEREYGGA</sequence>
<dbReference type="Pfam" id="PF02909">
    <property type="entry name" value="TetR_C_1"/>
    <property type="match status" value="1"/>
</dbReference>
<feature type="region of interest" description="Disordered" evidence="6">
    <location>
        <begin position="1"/>
        <end position="76"/>
    </location>
</feature>
<dbReference type="InterPro" id="IPR009057">
    <property type="entry name" value="Homeodomain-like_sf"/>
</dbReference>
<evidence type="ECO:0000256" key="6">
    <source>
        <dbReference type="SAM" id="MobiDB-lite"/>
    </source>
</evidence>
<dbReference type="Pfam" id="PF00440">
    <property type="entry name" value="TetR_N"/>
    <property type="match status" value="1"/>
</dbReference>
<evidence type="ECO:0000313" key="9">
    <source>
        <dbReference type="Proteomes" id="UP001596380"/>
    </source>
</evidence>
<dbReference type="SUPFAM" id="SSF46689">
    <property type="entry name" value="Homeodomain-like"/>
    <property type="match status" value="1"/>
</dbReference>
<evidence type="ECO:0000259" key="7">
    <source>
        <dbReference type="PROSITE" id="PS50977"/>
    </source>
</evidence>
<dbReference type="EMBL" id="JBHSXS010000003">
    <property type="protein sequence ID" value="MFC6879677.1"/>
    <property type="molecule type" value="Genomic_DNA"/>
</dbReference>
<dbReference type="Proteomes" id="UP001596380">
    <property type="component" value="Unassembled WGS sequence"/>
</dbReference>
<keyword evidence="2" id="KW-0805">Transcription regulation</keyword>